<proteinExistence type="predicted"/>
<organism evidence="2 3">
    <name type="scientific">Tissierella carlieri</name>
    <dbReference type="NCBI Taxonomy" id="689904"/>
    <lineage>
        <taxon>Bacteria</taxon>
        <taxon>Bacillati</taxon>
        <taxon>Bacillota</taxon>
        <taxon>Tissierellia</taxon>
        <taxon>Tissierellales</taxon>
        <taxon>Tissierellaceae</taxon>
        <taxon>Tissierella</taxon>
    </lineage>
</organism>
<gene>
    <name evidence="2" type="ORF">NE686_11025</name>
</gene>
<feature type="signal peptide" evidence="1">
    <location>
        <begin position="1"/>
        <end position="23"/>
    </location>
</feature>
<comment type="caution">
    <text evidence="2">The sequence shown here is derived from an EMBL/GenBank/DDBJ whole genome shotgun (WGS) entry which is preliminary data.</text>
</comment>
<reference evidence="2 3" key="1">
    <citation type="submission" date="2022-06" db="EMBL/GenBank/DDBJ databases">
        <title>Isolation of gut microbiota from human fecal samples.</title>
        <authorList>
            <person name="Pamer E.G."/>
            <person name="Barat B."/>
            <person name="Waligurski E."/>
            <person name="Medina S."/>
            <person name="Paddock L."/>
            <person name="Mostad J."/>
        </authorList>
    </citation>
    <scope>NUCLEOTIDE SEQUENCE [LARGE SCALE GENOMIC DNA]</scope>
    <source>
        <strain evidence="2 3">DFI.7.95</strain>
    </source>
</reference>
<accession>A0ABT1SAX4</accession>
<evidence type="ECO:0000256" key="1">
    <source>
        <dbReference type="SAM" id="SignalP"/>
    </source>
</evidence>
<dbReference type="RefSeq" id="WP_256311555.1">
    <property type="nucleotide sequence ID" value="NZ_JANGAC010000007.1"/>
</dbReference>
<evidence type="ECO:0000313" key="3">
    <source>
        <dbReference type="Proteomes" id="UP001524478"/>
    </source>
</evidence>
<keyword evidence="3" id="KW-1185">Reference proteome</keyword>
<keyword evidence="1" id="KW-0732">Signal</keyword>
<sequence length="358" mass="42530">MKNTRFFMFAVALIMLLALVACSYSTTSVDTARPLEQSTGQIYLYGEHHGVKKILEKELELWREYYHNGNMRHLFVEYPYYSAEFLNLWMQSDSDDILEELYKDWGGTASQNPYIKEFYKKIKSECPETIFHGTDVGHQHRTTGQRFLKYLEENNLESSEQYLLAQQAIEQGKYYYEHSDHVYRENKMAENFIREFDKLKGEKIMGIYGGAHTDFDAMDYMTNSVPCMANQLKERYDDVIYSEDLAWLAKEIEPFRVDTITVNEKDYEASYFGKQDLSGFKDYACREFWRLENAYEHFKDKKKTGYVLPYDNYPMLIETGQVFVIDYTKTDSSIERVYYRSDWYIQNGQPSTEEFTMK</sequence>
<dbReference type="EMBL" id="JANGAC010000007">
    <property type="protein sequence ID" value="MCQ4923623.1"/>
    <property type="molecule type" value="Genomic_DNA"/>
</dbReference>
<protein>
    <submittedName>
        <fullName evidence="2">Uncharacterized protein</fullName>
    </submittedName>
</protein>
<dbReference type="PROSITE" id="PS51257">
    <property type="entry name" value="PROKAR_LIPOPROTEIN"/>
    <property type="match status" value="1"/>
</dbReference>
<dbReference type="SUPFAM" id="SSF159501">
    <property type="entry name" value="EreA/ChaN-like"/>
    <property type="match status" value="1"/>
</dbReference>
<name>A0ABT1SAX4_9FIRM</name>
<dbReference type="Proteomes" id="UP001524478">
    <property type="component" value="Unassembled WGS sequence"/>
</dbReference>
<feature type="chain" id="PRO_5046191668" evidence="1">
    <location>
        <begin position="24"/>
        <end position="358"/>
    </location>
</feature>
<evidence type="ECO:0000313" key="2">
    <source>
        <dbReference type="EMBL" id="MCQ4923623.1"/>
    </source>
</evidence>